<sequence>MKKKTLYDRSVIGHSNSWTILHNDCKAGEVGFKRNVFVKTVLSEADGAAMDHLPSGMVAQVQMEEVL</sequence>
<dbReference type="Proteomes" id="UP000030758">
    <property type="component" value="Unassembled WGS sequence"/>
</dbReference>
<protein>
    <submittedName>
        <fullName evidence="1">Uncharacterized protein</fullName>
    </submittedName>
</protein>
<name>A0A085MTB6_9BILA</name>
<gene>
    <name evidence="1" type="ORF">M514_27342</name>
</gene>
<proteinExistence type="predicted"/>
<dbReference type="EMBL" id="KL367665">
    <property type="protein sequence ID" value="KFD60462.1"/>
    <property type="molecule type" value="Genomic_DNA"/>
</dbReference>
<evidence type="ECO:0000313" key="1">
    <source>
        <dbReference type="EMBL" id="KFD60462.1"/>
    </source>
</evidence>
<reference evidence="1" key="1">
    <citation type="journal article" date="2014" name="Nat. Genet.">
        <title>Genome and transcriptome of the porcine whipworm Trichuris suis.</title>
        <authorList>
            <person name="Jex A.R."/>
            <person name="Nejsum P."/>
            <person name="Schwarz E.M."/>
            <person name="Hu L."/>
            <person name="Young N.D."/>
            <person name="Hall R.S."/>
            <person name="Korhonen P.K."/>
            <person name="Liao S."/>
            <person name="Thamsborg S."/>
            <person name="Xia J."/>
            <person name="Xu P."/>
            <person name="Wang S."/>
            <person name="Scheerlinck J.P."/>
            <person name="Hofmann A."/>
            <person name="Sternberg P.W."/>
            <person name="Wang J."/>
            <person name="Gasser R.B."/>
        </authorList>
    </citation>
    <scope>NUCLEOTIDE SEQUENCE [LARGE SCALE GENOMIC DNA]</scope>
    <source>
        <strain evidence="1">DCEP-RM93F</strain>
    </source>
</reference>
<organism evidence="1">
    <name type="scientific">Trichuris suis</name>
    <name type="common">pig whipworm</name>
    <dbReference type="NCBI Taxonomy" id="68888"/>
    <lineage>
        <taxon>Eukaryota</taxon>
        <taxon>Metazoa</taxon>
        <taxon>Ecdysozoa</taxon>
        <taxon>Nematoda</taxon>
        <taxon>Enoplea</taxon>
        <taxon>Dorylaimia</taxon>
        <taxon>Trichinellida</taxon>
        <taxon>Trichuridae</taxon>
        <taxon>Trichuris</taxon>
    </lineage>
</organism>
<dbReference type="AlphaFoldDB" id="A0A085MTB6"/>
<accession>A0A085MTB6</accession>